<reference evidence="1 3" key="1">
    <citation type="journal article" date="2008" name="Science">
        <title>The Physcomitrella genome reveals evolutionary insights into the conquest of land by plants.</title>
        <authorList>
            <person name="Rensing S."/>
            <person name="Lang D."/>
            <person name="Zimmer A."/>
            <person name="Terry A."/>
            <person name="Salamov A."/>
            <person name="Shapiro H."/>
            <person name="Nishiyama T."/>
            <person name="Perroud P.-F."/>
            <person name="Lindquist E."/>
            <person name="Kamisugi Y."/>
            <person name="Tanahashi T."/>
            <person name="Sakakibara K."/>
            <person name="Fujita T."/>
            <person name="Oishi K."/>
            <person name="Shin-I T."/>
            <person name="Kuroki Y."/>
            <person name="Toyoda A."/>
            <person name="Suzuki Y."/>
            <person name="Hashimoto A."/>
            <person name="Yamaguchi K."/>
            <person name="Sugano A."/>
            <person name="Kohara Y."/>
            <person name="Fujiyama A."/>
            <person name="Anterola A."/>
            <person name="Aoki S."/>
            <person name="Ashton N."/>
            <person name="Barbazuk W.B."/>
            <person name="Barker E."/>
            <person name="Bennetzen J."/>
            <person name="Bezanilla M."/>
            <person name="Blankenship R."/>
            <person name="Cho S.H."/>
            <person name="Dutcher S."/>
            <person name="Estelle M."/>
            <person name="Fawcett J.A."/>
            <person name="Gundlach H."/>
            <person name="Hanada K."/>
            <person name="Heyl A."/>
            <person name="Hicks K.A."/>
            <person name="Hugh J."/>
            <person name="Lohr M."/>
            <person name="Mayer K."/>
            <person name="Melkozernov A."/>
            <person name="Murata T."/>
            <person name="Nelson D."/>
            <person name="Pils B."/>
            <person name="Prigge M."/>
            <person name="Reiss B."/>
            <person name="Renner T."/>
            <person name="Rombauts S."/>
            <person name="Rushton P."/>
            <person name="Sanderfoot A."/>
            <person name="Schween G."/>
            <person name="Shiu S.-H."/>
            <person name="Stueber K."/>
            <person name="Theodoulou F.L."/>
            <person name="Tu H."/>
            <person name="Van de Peer Y."/>
            <person name="Verrier P.J."/>
            <person name="Waters E."/>
            <person name="Wood A."/>
            <person name="Yang L."/>
            <person name="Cove D."/>
            <person name="Cuming A."/>
            <person name="Hasebe M."/>
            <person name="Lucas S."/>
            <person name="Mishler D.B."/>
            <person name="Reski R."/>
            <person name="Grigoriev I."/>
            <person name="Quatrano R.S."/>
            <person name="Boore J.L."/>
        </authorList>
    </citation>
    <scope>NUCLEOTIDE SEQUENCE [LARGE SCALE GENOMIC DNA]</scope>
    <source>
        <strain evidence="2 3">cv. Gransden 2004</strain>
    </source>
</reference>
<reference evidence="1 3" key="2">
    <citation type="journal article" date="2018" name="Plant J.">
        <title>The Physcomitrella patens chromosome-scale assembly reveals moss genome structure and evolution.</title>
        <authorList>
            <person name="Lang D."/>
            <person name="Ullrich K.K."/>
            <person name="Murat F."/>
            <person name="Fuchs J."/>
            <person name="Jenkins J."/>
            <person name="Haas F.B."/>
            <person name="Piednoel M."/>
            <person name="Gundlach H."/>
            <person name="Van Bel M."/>
            <person name="Meyberg R."/>
            <person name="Vives C."/>
            <person name="Morata J."/>
            <person name="Symeonidi A."/>
            <person name="Hiss M."/>
            <person name="Muchero W."/>
            <person name="Kamisugi Y."/>
            <person name="Saleh O."/>
            <person name="Blanc G."/>
            <person name="Decker E.L."/>
            <person name="van Gessel N."/>
            <person name="Grimwood J."/>
            <person name="Hayes R.D."/>
            <person name="Graham S.W."/>
            <person name="Gunter L.E."/>
            <person name="McDaniel S.F."/>
            <person name="Hoernstein S.N.W."/>
            <person name="Larsson A."/>
            <person name="Li F.W."/>
            <person name="Perroud P.F."/>
            <person name="Phillips J."/>
            <person name="Ranjan P."/>
            <person name="Rokshar D.S."/>
            <person name="Rothfels C.J."/>
            <person name="Schneider L."/>
            <person name="Shu S."/>
            <person name="Stevenson D.W."/>
            <person name="Thummler F."/>
            <person name="Tillich M."/>
            <person name="Villarreal Aguilar J.C."/>
            <person name="Widiez T."/>
            <person name="Wong G.K."/>
            <person name="Wymore A."/>
            <person name="Zhang Y."/>
            <person name="Zimmer A.D."/>
            <person name="Quatrano R.S."/>
            <person name="Mayer K.F.X."/>
            <person name="Goodstein D."/>
            <person name="Casacuberta J.M."/>
            <person name="Vandepoele K."/>
            <person name="Reski R."/>
            <person name="Cuming A.C."/>
            <person name="Tuskan G.A."/>
            <person name="Maumus F."/>
            <person name="Salse J."/>
            <person name="Schmutz J."/>
            <person name="Rensing S.A."/>
        </authorList>
    </citation>
    <scope>NUCLEOTIDE SEQUENCE [LARGE SCALE GENOMIC DNA]</scope>
    <source>
        <strain evidence="2 3">cv. Gransden 2004</strain>
    </source>
</reference>
<name>A0A2K1JN29_PHYPA</name>
<dbReference type="PaxDb" id="3218-PP1S37_284V6.1"/>
<evidence type="ECO:0000313" key="1">
    <source>
        <dbReference type="EMBL" id="PNR42941.1"/>
    </source>
</evidence>
<dbReference type="EnsemblPlants" id="Pp3c13_23930V3.1">
    <property type="protein sequence ID" value="Pp3c13_23930V3.1"/>
    <property type="gene ID" value="Pp3c13_23930"/>
</dbReference>
<accession>A0A2K1JN29</accession>
<dbReference type="Proteomes" id="UP000006727">
    <property type="component" value="Chromosome 13"/>
</dbReference>
<protein>
    <submittedName>
        <fullName evidence="1 2">Uncharacterized protein</fullName>
    </submittedName>
</protein>
<dbReference type="InParanoid" id="A0A2K1JN29"/>
<evidence type="ECO:0000313" key="2">
    <source>
        <dbReference type="EnsemblPlants" id="Pp3c13_23930V3.1"/>
    </source>
</evidence>
<dbReference type="EMBL" id="ABEU02000013">
    <property type="protein sequence ID" value="PNR42941.1"/>
    <property type="molecule type" value="Genomic_DNA"/>
</dbReference>
<reference evidence="2" key="3">
    <citation type="submission" date="2020-12" db="UniProtKB">
        <authorList>
            <consortium name="EnsemblPlants"/>
        </authorList>
    </citation>
    <scope>IDENTIFICATION</scope>
</reference>
<evidence type="ECO:0000313" key="3">
    <source>
        <dbReference type="Proteomes" id="UP000006727"/>
    </source>
</evidence>
<proteinExistence type="predicted"/>
<keyword evidence="3" id="KW-1185">Reference proteome</keyword>
<organism evidence="1">
    <name type="scientific">Physcomitrium patens</name>
    <name type="common">Spreading-leaved earth moss</name>
    <name type="synonym">Physcomitrella patens</name>
    <dbReference type="NCBI Taxonomy" id="3218"/>
    <lineage>
        <taxon>Eukaryota</taxon>
        <taxon>Viridiplantae</taxon>
        <taxon>Streptophyta</taxon>
        <taxon>Embryophyta</taxon>
        <taxon>Bryophyta</taxon>
        <taxon>Bryophytina</taxon>
        <taxon>Bryopsida</taxon>
        <taxon>Funariidae</taxon>
        <taxon>Funariales</taxon>
        <taxon>Funariaceae</taxon>
        <taxon>Physcomitrium</taxon>
    </lineage>
</organism>
<gene>
    <name evidence="1" type="ORF">PHYPA_017773</name>
</gene>
<dbReference type="AlphaFoldDB" id="A0A2K1JN29"/>
<dbReference type="Gramene" id="Pp3c13_23930V3.1">
    <property type="protein sequence ID" value="Pp3c13_23930V3.1"/>
    <property type="gene ID" value="Pp3c13_23930"/>
</dbReference>
<dbReference type="Gramene" id="Pp3c13_23930V3.2">
    <property type="protein sequence ID" value="Pp3c13_23930V3.2"/>
    <property type="gene ID" value="Pp3c13_23930"/>
</dbReference>
<sequence>MTAVYLYIRFANFIGGRSSPEFAPKGGERRKRWRYANATAEYTDGFHDGTCQRLISLSFSRFHLLLGNFPPPMPAPWASLCL</sequence>
<dbReference type="EnsemblPlants" id="Pp3c13_23930V3.2">
    <property type="protein sequence ID" value="Pp3c13_23930V3.2"/>
    <property type="gene ID" value="Pp3c13_23930"/>
</dbReference>